<proteinExistence type="predicted"/>
<dbReference type="AlphaFoldDB" id="A0A183SPS0"/>
<dbReference type="Proteomes" id="UP000275846">
    <property type="component" value="Unassembled WGS sequence"/>
</dbReference>
<gene>
    <name evidence="1" type="ORF">SSLN_LOCUS6218</name>
</gene>
<accession>A0A183SPS0</accession>
<reference evidence="1 2" key="2">
    <citation type="submission" date="2018-11" db="EMBL/GenBank/DDBJ databases">
        <authorList>
            <consortium name="Pathogen Informatics"/>
        </authorList>
    </citation>
    <scope>NUCLEOTIDE SEQUENCE [LARGE SCALE GENOMIC DNA]</scope>
    <source>
        <strain evidence="1 2">NST_G2</strain>
    </source>
</reference>
<reference evidence="3" key="1">
    <citation type="submission" date="2016-06" db="UniProtKB">
        <authorList>
            <consortium name="WormBaseParasite"/>
        </authorList>
    </citation>
    <scope>IDENTIFICATION</scope>
</reference>
<protein>
    <submittedName>
        <fullName evidence="3">Reverse transcriptase domain-containing protein</fullName>
    </submittedName>
</protein>
<dbReference type="EMBL" id="UYSU01033597">
    <property type="protein sequence ID" value="VDL92603.1"/>
    <property type="molecule type" value="Genomic_DNA"/>
</dbReference>
<name>A0A183SPS0_SCHSO</name>
<evidence type="ECO:0000313" key="1">
    <source>
        <dbReference type="EMBL" id="VDL92603.1"/>
    </source>
</evidence>
<organism evidence="3">
    <name type="scientific">Schistocephalus solidus</name>
    <name type="common">Tapeworm</name>
    <dbReference type="NCBI Taxonomy" id="70667"/>
    <lineage>
        <taxon>Eukaryota</taxon>
        <taxon>Metazoa</taxon>
        <taxon>Spiralia</taxon>
        <taxon>Lophotrochozoa</taxon>
        <taxon>Platyhelminthes</taxon>
        <taxon>Cestoda</taxon>
        <taxon>Eucestoda</taxon>
        <taxon>Diphyllobothriidea</taxon>
        <taxon>Diphyllobothriidae</taxon>
        <taxon>Schistocephalus</taxon>
    </lineage>
</organism>
<evidence type="ECO:0000313" key="3">
    <source>
        <dbReference type="WBParaSite" id="SSLN_0000641501-mRNA-1"/>
    </source>
</evidence>
<dbReference type="OrthoDB" id="6150535at2759"/>
<evidence type="ECO:0000313" key="2">
    <source>
        <dbReference type="Proteomes" id="UP000275846"/>
    </source>
</evidence>
<keyword evidence="2" id="KW-1185">Reference proteome</keyword>
<dbReference type="WBParaSite" id="SSLN_0000641501-mRNA-1">
    <property type="protein sequence ID" value="SSLN_0000641501-mRNA-1"/>
    <property type="gene ID" value="SSLN_0000641501"/>
</dbReference>
<sequence length="78" mass="8564">MDAYRNERPGIHVANRADGHLLNNRRMQAPTHVSTSTVHDSLFADECVLNTGTEEDMQKSMNLSTAGCTKFGLTINTA</sequence>